<comment type="caution">
    <text evidence="5">The sequence shown here is derived from an EMBL/GenBank/DDBJ whole genome shotgun (WGS) entry which is preliminary data.</text>
</comment>
<name>A0ABP6T0N2_9ACTN</name>
<evidence type="ECO:0000256" key="2">
    <source>
        <dbReference type="ARBA" id="ARBA00023125"/>
    </source>
</evidence>
<keyword evidence="2" id="KW-0238">DNA-binding</keyword>
<dbReference type="InterPro" id="IPR036388">
    <property type="entry name" value="WH-like_DNA-bd_sf"/>
</dbReference>
<gene>
    <name evidence="5" type="ORF">GCM10020369_40200</name>
</gene>
<keyword evidence="1" id="KW-0805">Transcription regulation</keyword>
<dbReference type="PROSITE" id="PS51118">
    <property type="entry name" value="HTH_HXLR"/>
    <property type="match status" value="1"/>
</dbReference>
<dbReference type="InterPro" id="IPR036390">
    <property type="entry name" value="WH_DNA-bd_sf"/>
</dbReference>
<dbReference type="Gene3D" id="3.30.1050.10">
    <property type="entry name" value="SCP2 sterol-binding domain"/>
    <property type="match status" value="1"/>
</dbReference>
<evidence type="ECO:0000313" key="5">
    <source>
        <dbReference type="EMBL" id="GAA3389577.1"/>
    </source>
</evidence>
<dbReference type="InterPro" id="IPR003033">
    <property type="entry name" value="SCP2_sterol-bd_dom"/>
</dbReference>
<sequence>MAQQRAYGQFCGLARGLEIVGERWALLIIRDLLVAPRRYTDLRRGLPRIPTNILAARLKELEAAGVVERIVLPRPDGSVVYRLTRYGTELEPVVIALSRWGARALGEPREDEILTPASVIMAMRTTFREEHARGLTVDYELRTGEIVVHLRVDDGALTAVEGASPEPDLVIEAGPAIRALLAREVTPKQAIADGTVTVTGDPGLLDRFVEVFAI</sequence>
<dbReference type="SUPFAM" id="SSF46785">
    <property type="entry name" value="Winged helix' DNA-binding domain"/>
    <property type="match status" value="1"/>
</dbReference>
<evidence type="ECO:0000256" key="1">
    <source>
        <dbReference type="ARBA" id="ARBA00023015"/>
    </source>
</evidence>
<organism evidence="5 6">
    <name type="scientific">Cryptosporangium minutisporangium</name>
    <dbReference type="NCBI Taxonomy" id="113569"/>
    <lineage>
        <taxon>Bacteria</taxon>
        <taxon>Bacillati</taxon>
        <taxon>Actinomycetota</taxon>
        <taxon>Actinomycetes</taxon>
        <taxon>Cryptosporangiales</taxon>
        <taxon>Cryptosporangiaceae</taxon>
        <taxon>Cryptosporangium</taxon>
    </lineage>
</organism>
<keyword evidence="3" id="KW-0804">Transcription</keyword>
<keyword evidence="6" id="KW-1185">Reference proteome</keyword>
<dbReference type="Pfam" id="PF02036">
    <property type="entry name" value="SCP2"/>
    <property type="match status" value="1"/>
</dbReference>
<dbReference type="SUPFAM" id="SSF55718">
    <property type="entry name" value="SCP-like"/>
    <property type="match status" value="1"/>
</dbReference>
<feature type="domain" description="HTH hxlR-type" evidence="4">
    <location>
        <begin position="11"/>
        <end position="109"/>
    </location>
</feature>
<dbReference type="InterPro" id="IPR036527">
    <property type="entry name" value="SCP2_sterol-bd_dom_sf"/>
</dbReference>
<dbReference type="RefSeq" id="WP_345729703.1">
    <property type="nucleotide sequence ID" value="NZ_BAAAYN010000025.1"/>
</dbReference>
<dbReference type="PANTHER" id="PTHR33204:SF18">
    <property type="entry name" value="TRANSCRIPTIONAL REGULATORY PROTEIN"/>
    <property type="match status" value="1"/>
</dbReference>
<dbReference type="Pfam" id="PF01638">
    <property type="entry name" value="HxlR"/>
    <property type="match status" value="1"/>
</dbReference>
<dbReference type="Gene3D" id="1.10.10.10">
    <property type="entry name" value="Winged helix-like DNA-binding domain superfamily/Winged helix DNA-binding domain"/>
    <property type="match status" value="1"/>
</dbReference>
<reference evidence="6" key="1">
    <citation type="journal article" date="2019" name="Int. J. Syst. Evol. Microbiol.">
        <title>The Global Catalogue of Microorganisms (GCM) 10K type strain sequencing project: providing services to taxonomists for standard genome sequencing and annotation.</title>
        <authorList>
            <consortium name="The Broad Institute Genomics Platform"/>
            <consortium name="The Broad Institute Genome Sequencing Center for Infectious Disease"/>
            <person name="Wu L."/>
            <person name="Ma J."/>
        </authorList>
    </citation>
    <scope>NUCLEOTIDE SEQUENCE [LARGE SCALE GENOMIC DNA]</scope>
    <source>
        <strain evidence="6">JCM 9458</strain>
    </source>
</reference>
<dbReference type="PANTHER" id="PTHR33204">
    <property type="entry name" value="TRANSCRIPTIONAL REGULATOR, MARR FAMILY"/>
    <property type="match status" value="1"/>
</dbReference>
<proteinExistence type="predicted"/>
<evidence type="ECO:0000256" key="3">
    <source>
        <dbReference type="ARBA" id="ARBA00023163"/>
    </source>
</evidence>
<dbReference type="Proteomes" id="UP001501676">
    <property type="component" value="Unassembled WGS sequence"/>
</dbReference>
<accession>A0ABP6T0N2</accession>
<evidence type="ECO:0000259" key="4">
    <source>
        <dbReference type="PROSITE" id="PS51118"/>
    </source>
</evidence>
<dbReference type="InterPro" id="IPR002577">
    <property type="entry name" value="HTH_HxlR"/>
</dbReference>
<protein>
    <submittedName>
        <fullName evidence="5">Winged helix-turn-helix transcriptional regulator</fullName>
    </submittedName>
</protein>
<dbReference type="EMBL" id="BAAAYN010000025">
    <property type="protein sequence ID" value="GAA3389577.1"/>
    <property type="molecule type" value="Genomic_DNA"/>
</dbReference>
<evidence type="ECO:0000313" key="6">
    <source>
        <dbReference type="Proteomes" id="UP001501676"/>
    </source>
</evidence>